<dbReference type="EMBL" id="BAAARE010000001">
    <property type="protein sequence ID" value="GAA2468145.1"/>
    <property type="molecule type" value="Genomic_DNA"/>
</dbReference>
<evidence type="ECO:0000256" key="3">
    <source>
        <dbReference type="ARBA" id="ARBA00023027"/>
    </source>
</evidence>
<dbReference type="SUPFAM" id="SSF48179">
    <property type="entry name" value="6-phosphogluconate dehydrogenase C-terminal domain-like"/>
    <property type="match status" value="1"/>
</dbReference>
<dbReference type="InterPro" id="IPR008927">
    <property type="entry name" value="6-PGluconate_DH-like_C_sf"/>
</dbReference>
<name>A0ABN3KP44_9MICO</name>
<feature type="domain" description="3-hydroxyisobutyrate dehydrogenase-like NAD-binding" evidence="5">
    <location>
        <begin position="167"/>
        <end position="285"/>
    </location>
</feature>
<feature type="domain" description="6-phosphogluconate dehydrogenase NADP-binding" evidence="4">
    <location>
        <begin position="4"/>
        <end position="164"/>
    </location>
</feature>
<dbReference type="InterPro" id="IPR006115">
    <property type="entry name" value="6PGDH_NADP-bd"/>
</dbReference>
<comment type="similarity">
    <text evidence="1">Belongs to the HIBADH-related family.</text>
</comment>
<accession>A0ABN3KP44</accession>
<evidence type="ECO:0000259" key="5">
    <source>
        <dbReference type="Pfam" id="PF14833"/>
    </source>
</evidence>
<dbReference type="SUPFAM" id="SSF51735">
    <property type="entry name" value="NAD(P)-binding Rossmann-fold domains"/>
    <property type="match status" value="1"/>
</dbReference>
<comment type="caution">
    <text evidence="6">The sequence shown here is derived from an EMBL/GenBank/DDBJ whole genome shotgun (WGS) entry which is preliminary data.</text>
</comment>
<dbReference type="Gene3D" id="3.40.50.720">
    <property type="entry name" value="NAD(P)-binding Rossmann-like Domain"/>
    <property type="match status" value="1"/>
</dbReference>
<organism evidence="6 7">
    <name type="scientific">Terrabacter carboxydivorans</name>
    <dbReference type="NCBI Taxonomy" id="619730"/>
    <lineage>
        <taxon>Bacteria</taxon>
        <taxon>Bacillati</taxon>
        <taxon>Actinomycetota</taxon>
        <taxon>Actinomycetes</taxon>
        <taxon>Micrococcales</taxon>
        <taxon>Intrasporangiaceae</taxon>
        <taxon>Terrabacter</taxon>
    </lineage>
</organism>
<dbReference type="InterPro" id="IPR015815">
    <property type="entry name" value="HIBADH-related"/>
</dbReference>
<dbReference type="PIRSF" id="PIRSF000103">
    <property type="entry name" value="HIBADH"/>
    <property type="match status" value="1"/>
</dbReference>
<gene>
    <name evidence="6" type="ORF">GCM10009858_01710</name>
</gene>
<dbReference type="Proteomes" id="UP001500730">
    <property type="component" value="Unassembled WGS sequence"/>
</dbReference>
<reference evidence="6 7" key="1">
    <citation type="journal article" date="2019" name="Int. J. Syst. Evol. Microbiol.">
        <title>The Global Catalogue of Microorganisms (GCM) 10K type strain sequencing project: providing services to taxonomists for standard genome sequencing and annotation.</title>
        <authorList>
            <consortium name="The Broad Institute Genomics Platform"/>
            <consortium name="The Broad Institute Genome Sequencing Center for Infectious Disease"/>
            <person name="Wu L."/>
            <person name="Ma J."/>
        </authorList>
    </citation>
    <scope>NUCLEOTIDE SEQUENCE [LARGE SCALE GENOMIC DNA]</scope>
    <source>
        <strain evidence="6 7">JCM 16259</strain>
    </source>
</reference>
<evidence type="ECO:0000256" key="2">
    <source>
        <dbReference type="ARBA" id="ARBA00023002"/>
    </source>
</evidence>
<dbReference type="Pfam" id="PF03446">
    <property type="entry name" value="NAD_binding_2"/>
    <property type="match status" value="1"/>
</dbReference>
<dbReference type="InterPro" id="IPR051265">
    <property type="entry name" value="HIBADH-related_NP60_sf"/>
</dbReference>
<dbReference type="InterPro" id="IPR013328">
    <property type="entry name" value="6PGD_dom2"/>
</dbReference>
<proteinExistence type="inferred from homology"/>
<dbReference type="Pfam" id="PF14833">
    <property type="entry name" value="NAD_binding_11"/>
    <property type="match status" value="1"/>
</dbReference>
<evidence type="ECO:0000313" key="6">
    <source>
        <dbReference type="EMBL" id="GAA2468145.1"/>
    </source>
</evidence>
<evidence type="ECO:0000256" key="1">
    <source>
        <dbReference type="ARBA" id="ARBA00009080"/>
    </source>
</evidence>
<keyword evidence="7" id="KW-1185">Reference proteome</keyword>
<dbReference type="PANTHER" id="PTHR43580">
    <property type="entry name" value="OXIDOREDUCTASE GLYR1-RELATED"/>
    <property type="match status" value="1"/>
</dbReference>
<evidence type="ECO:0000313" key="7">
    <source>
        <dbReference type="Proteomes" id="UP001500730"/>
    </source>
</evidence>
<keyword evidence="2" id="KW-0560">Oxidoreductase</keyword>
<dbReference type="InterPro" id="IPR036291">
    <property type="entry name" value="NAD(P)-bd_dom_sf"/>
</dbReference>
<dbReference type="InterPro" id="IPR029154">
    <property type="entry name" value="HIBADH-like_NADP-bd"/>
</dbReference>
<sequence length="302" mass="30663">MAEVALLGTGRMGAAMALRLAAAGDHVRVWNRTTASARALVDSSDGHLVLAETAADAVTGADAVLTVLADGEVTRAVLLSDAVQRVLTPGTLVVDLGTSGTDAATALGRHLGDAGHRFVDAPVSGSVPAVAAGTLLVMASGAPEDVEAARAVLGAFAGEVLRVGDVGAGQAMKLAVNLVVHDLNAALAEALDLAERSGVPRPEAYDVLERSVVAAPFVKYKRAAFLDPETPTAMSLALVAKDLGLITAQGRSTGAALPLTEQALARVRDAVDAGWGPRDMADLSRFHAAADEPSDPQTESGE</sequence>
<dbReference type="Gene3D" id="1.10.1040.10">
    <property type="entry name" value="N-(1-d-carboxylethyl)-l-norvaline Dehydrogenase, domain 2"/>
    <property type="match status" value="1"/>
</dbReference>
<dbReference type="PANTHER" id="PTHR43580:SF2">
    <property type="entry name" value="CYTOKINE-LIKE NUCLEAR FACTOR N-PAC"/>
    <property type="match status" value="1"/>
</dbReference>
<evidence type="ECO:0000259" key="4">
    <source>
        <dbReference type="Pfam" id="PF03446"/>
    </source>
</evidence>
<keyword evidence="3" id="KW-0520">NAD</keyword>
<dbReference type="RefSeq" id="WP_344252220.1">
    <property type="nucleotide sequence ID" value="NZ_BAAARE010000001.1"/>
</dbReference>
<protein>
    <submittedName>
        <fullName evidence="6">NAD(P)-dependent oxidoreductase</fullName>
    </submittedName>
</protein>